<proteinExistence type="predicted"/>
<evidence type="ECO:0000313" key="1">
    <source>
        <dbReference type="Proteomes" id="UP001732720"/>
    </source>
</evidence>
<dbReference type="Proteomes" id="UP001732720">
    <property type="component" value="Chromosome 8"/>
</dbReference>
<name>A0AC58NA30_CASCN</name>
<reference evidence="2" key="1">
    <citation type="submission" date="2025-08" db="UniProtKB">
        <authorList>
            <consortium name="RefSeq"/>
        </authorList>
    </citation>
    <scope>IDENTIFICATION</scope>
</reference>
<accession>A0AC58NA30</accession>
<protein>
    <submittedName>
        <fullName evidence="2">Small integral membrane protein 29 isoform X1</fullName>
    </submittedName>
</protein>
<sequence>MADAAGPRADSAARAHSPGNAGKKLAARLGCPPPAAQPSAAPYRQRVDPASRPYPLSHRPPPLDWRFRKTRAGRFPHRIGCTRDEAPPTFPGPLITRPPALPGPGSQPRAFLSRLRRRERPRSTLSMNLGQCRAAAPE</sequence>
<dbReference type="RefSeq" id="XP_073938504.1">
    <property type="nucleotide sequence ID" value="XM_074082403.1"/>
</dbReference>
<keyword evidence="1" id="KW-1185">Reference proteome</keyword>
<gene>
    <name evidence="2" type="primary">Smim29</name>
</gene>
<evidence type="ECO:0000313" key="2">
    <source>
        <dbReference type="RefSeq" id="XP_073938504.1"/>
    </source>
</evidence>
<organism evidence="1 2">
    <name type="scientific">Castor canadensis</name>
    <name type="common">American beaver</name>
    <dbReference type="NCBI Taxonomy" id="51338"/>
    <lineage>
        <taxon>Eukaryota</taxon>
        <taxon>Metazoa</taxon>
        <taxon>Chordata</taxon>
        <taxon>Craniata</taxon>
        <taxon>Vertebrata</taxon>
        <taxon>Euteleostomi</taxon>
        <taxon>Mammalia</taxon>
        <taxon>Eutheria</taxon>
        <taxon>Euarchontoglires</taxon>
        <taxon>Glires</taxon>
        <taxon>Rodentia</taxon>
        <taxon>Castorimorpha</taxon>
        <taxon>Castoridae</taxon>
        <taxon>Castor</taxon>
    </lineage>
</organism>